<feature type="transmembrane region" description="Helical" evidence="11">
    <location>
        <begin position="32"/>
        <end position="49"/>
    </location>
</feature>
<dbReference type="PANTHER" id="PTHR24421">
    <property type="entry name" value="NITRATE/NITRITE SENSOR PROTEIN NARX-RELATED"/>
    <property type="match status" value="1"/>
</dbReference>
<feature type="compositionally biased region" description="Low complexity" evidence="10">
    <location>
        <begin position="252"/>
        <end position="261"/>
    </location>
</feature>
<keyword evidence="11" id="KW-0472">Membrane</keyword>
<dbReference type="Gene3D" id="3.30.565.10">
    <property type="entry name" value="Histidine kinase-like ATPase, C-terminal domain"/>
    <property type="match status" value="1"/>
</dbReference>
<feature type="transmembrane region" description="Helical" evidence="11">
    <location>
        <begin position="90"/>
        <end position="110"/>
    </location>
</feature>
<dbReference type="EMBL" id="LT559118">
    <property type="protein sequence ID" value="SBO91760.1"/>
    <property type="molecule type" value="Genomic_DNA"/>
</dbReference>
<dbReference type="GO" id="GO:0000155">
    <property type="term" value="F:phosphorelay sensor kinase activity"/>
    <property type="evidence" value="ECO:0007669"/>
    <property type="project" value="InterPro"/>
</dbReference>
<dbReference type="InterPro" id="IPR003594">
    <property type="entry name" value="HATPase_dom"/>
</dbReference>
<keyword evidence="4" id="KW-0808">Transferase</keyword>
<reference evidence="14" key="1">
    <citation type="submission" date="2016-04" db="EMBL/GenBank/DDBJ databases">
        <authorList>
            <person name="Evans L.H."/>
            <person name="Alamgir A."/>
            <person name="Owens N."/>
            <person name="Weber N.D."/>
            <person name="Virtaneva K."/>
            <person name="Barbian K."/>
            <person name="Babar A."/>
            <person name="Rosenke K."/>
        </authorList>
    </citation>
    <scope>NUCLEOTIDE SEQUENCE</scope>
    <source>
        <strain evidence="14">Nono1</strain>
    </source>
</reference>
<feature type="compositionally biased region" description="Basic and acidic residues" evidence="10">
    <location>
        <begin position="262"/>
        <end position="277"/>
    </location>
</feature>
<evidence type="ECO:0000256" key="1">
    <source>
        <dbReference type="ARBA" id="ARBA00000085"/>
    </source>
</evidence>
<evidence type="ECO:0000256" key="2">
    <source>
        <dbReference type="ARBA" id="ARBA00012438"/>
    </source>
</evidence>
<feature type="transmembrane region" description="Helical" evidence="11">
    <location>
        <begin position="56"/>
        <end position="78"/>
    </location>
</feature>
<evidence type="ECO:0000256" key="4">
    <source>
        <dbReference type="ARBA" id="ARBA00022679"/>
    </source>
</evidence>
<dbReference type="Pfam" id="PF02518">
    <property type="entry name" value="HATPase_c"/>
    <property type="match status" value="1"/>
</dbReference>
<evidence type="ECO:0000256" key="10">
    <source>
        <dbReference type="SAM" id="MobiDB-lite"/>
    </source>
</evidence>
<keyword evidence="9" id="KW-0175">Coiled coil</keyword>
<dbReference type="EC" id="2.7.13.3" evidence="2"/>
<evidence type="ECO:0000313" key="14">
    <source>
        <dbReference type="EMBL" id="SBO91760.1"/>
    </source>
</evidence>
<dbReference type="CDD" id="cd16917">
    <property type="entry name" value="HATPase_UhpB-NarQ-NarX-like"/>
    <property type="match status" value="1"/>
</dbReference>
<evidence type="ECO:0000256" key="7">
    <source>
        <dbReference type="ARBA" id="ARBA00022840"/>
    </source>
</evidence>
<sequence>MTMRFILLGAGVFAASLFVMSGQAGVPSGLPFAVQIAIAVAAGTAAWHAKRSWLPLAAVGAVTYAWLVVWPPLLVASYFAGRTLDRTRGIAAYLAACLVVCGISALVGEARDGLQEVLTASLGNALFMALGMIGLPLAVGLWTRARSEVLEAAKERAQRLEREQVMRAEQARAQERARIAREMHDIVAHRVSLMVLHAGALEVRTSDEETARTAAMIGGIGREALANLRDVLGVLRAPRPEPPDTDHRLLGPDAPHQPAAAHADRRPGAPDASHRHDATDADRLTLDLDASDQPAADADRQPGDPDARHQRIDANADHRPGVLGTDHGVGDRPAGHRSKGLRTGHRPGTLSMRYRSGDLGTGHRPGEHGAGYRPRPGELGTGHRPADFDADYRPQPTLGDLDRLLDQSRALGIAVTRHDVGEPRPVEETVERTAYRVIQEALTNVHKHAGDARTDVLLRFGDGELQVEVRNQAPHAPREELPGAGWGLVGLRERVELLGGTLRTTAEESGGFLVSARIPA</sequence>
<dbReference type="InterPro" id="IPR011712">
    <property type="entry name" value="Sig_transdc_His_kin_sub3_dim/P"/>
</dbReference>
<dbReference type="SUPFAM" id="SSF55874">
    <property type="entry name" value="ATPase domain of HSP90 chaperone/DNA topoisomerase II/histidine kinase"/>
    <property type="match status" value="1"/>
</dbReference>
<dbReference type="InterPro" id="IPR036890">
    <property type="entry name" value="HATPase_C_sf"/>
</dbReference>
<comment type="catalytic activity">
    <reaction evidence="1">
        <text>ATP + protein L-histidine = ADP + protein N-phospho-L-histidine.</text>
        <dbReference type="EC" id="2.7.13.3"/>
    </reaction>
</comment>
<evidence type="ECO:0000256" key="5">
    <source>
        <dbReference type="ARBA" id="ARBA00022741"/>
    </source>
</evidence>
<dbReference type="Pfam" id="PF07730">
    <property type="entry name" value="HisKA_3"/>
    <property type="match status" value="1"/>
</dbReference>
<feature type="region of interest" description="Disordered" evidence="10">
    <location>
        <begin position="292"/>
        <end position="397"/>
    </location>
</feature>
<keyword evidence="3" id="KW-0597">Phosphoprotein</keyword>
<accession>A0A1M4DYY8</accession>
<name>A0A1M4DYY8_9ACTN</name>
<keyword evidence="7" id="KW-0067">ATP-binding</keyword>
<feature type="compositionally biased region" description="Basic residues" evidence="10">
    <location>
        <begin position="335"/>
        <end position="345"/>
    </location>
</feature>
<feature type="compositionally biased region" description="Basic and acidic residues" evidence="10">
    <location>
        <begin position="297"/>
        <end position="320"/>
    </location>
</feature>
<evidence type="ECO:0000256" key="6">
    <source>
        <dbReference type="ARBA" id="ARBA00022777"/>
    </source>
</evidence>
<feature type="region of interest" description="Disordered" evidence="10">
    <location>
        <begin position="236"/>
        <end position="277"/>
    </location>
</feature>
<evidence type="ECO:0000259" key="12">
    <source>
        <dbReference type="Pfam" id="PF02518"/>
    </source>
</evidence>
<keyword evidence="11" id="KW-0812">Transmembrane</keyword>
<dbReference type="InterPro" id="IPR050482">
    <property type="entry name" value="Sensor_HK_TwoCompSys"/>
</dbReference>
<keyword evidence="6 14" id="KW-0418">Kinase</keyword>
<keyword evidence="8" id="KW-0902">Two-component regulatory system</keyword>
<evidence type="ECO:0000256" key="11">
    <source>
        <dbReference type="SAM" id="Phobius"/>
    </source>
</evidence>
<keyword evidence="5" id="KW-0547">Nucleotide-binding</keyword>
<feature type="domain" description="Signal transduction histidine kinase subgroup 3 dimerisation and phosphoacceptor" evidence="13">
    <location>
        <begin position="175"/>
        <end position="238"/>
    </location>
</feature>
<evidence type="ECO:0000256" key="8">
    <source>
        <dbReference type="ARBA" id="ARBA00023012"/>
    </source>
</evidence>
<protein>
    <recommendedName>
        <fullName evidence="2">histidine kinase</fullName>
        <ecNumber evidence="2">2.7.13.3</ecNumber>
    </recommendedName>
</protein>
<organism evidence="14">
    <name type="scientific">Nonomuraea gerenzanensis</name>
    <dbReference type="NCBI Taxonomy" id="93944"/>
    <lineage>
        <taxon>Bacteria</taxon>
        <taxon>Bacillati</taxon>
        <taxon>Actinomycetota</taxon>
        <taxon>Actinomycetes</taxon>
        <taxon>Streptosporangiales</taxon>
        <taxon>Streptosporangiaceae</taxon>
        <taxon>Nonomuraea</taxon>
    </lineage>
</organism>
<keyword evidence="11" id="KW-1133">Transmembrane helix</keyword>
<dbReference type="GO" id="GO:0016020">
    <property type="term" value="C:membrane"/>
    <property type="evidence" value="ECO:0007669"/>
    <property type="project" value="InterPro"/>
</dbReference>
<evidence type="ECO:0000256" key="9">
    <source>
        <dbReference type="SAM" id="Coils"/>
    </source>
</evidence>
<gene>
    <name evidence="14" type="ORF">BN4615_P1274</name>
</gene>
<dbReference type="GO" id="GO:0005524">
    <property type="term" value="F:ATP binding"/>
    <property type="evidence" value="ECO:0007669"/>
    <property type="project" value="UniProtKB-KW"/>
</dbReference>
<dbReference type="Gene3D" id="1.20.5.1930">
    <property type="match status" value="1"/>
</dbReference>
<proteinExistence type="predicted"/>
<feature type="coiled-coil region" evidence="9">
    <location>
        <begin position="143"/>
        <end position="170"/>
    </location>
</feature>
<evidence type="ECO:0000259" key="13">
    <source>
        <dbReference type="Pfam" id="PF07730"/>
    </source>
</evidence>
<feature type="domain" description="Histidine kinase/HSP90-like ATPase" evidence="12">
    <location>
        <begin position="431"/>
        <end position="519"/>
    </location>
</feature>
<dbReference type="GO" id="GO:0046983">
    <property type="term" value="F:protein dimerization activity"/>
    <property type="evidence" value="ECO:0007669"/>
    <property type="project" value="InterPro"/>
</dbReference>
<feature type="transmembrane region" description="Helical" evidence="11">
    <location>
        <begin position="122"/>
        <end position="142"/>
    </location>
</feature>
<dbReference type="PANTHER" id="PTHR24421:SF10">
    <property type="entry name" value="NITRATE_NITRITE SENSOR PROTEIN NARQ"/>
    <property type="match status" value="1"/>
</dbReference>
<dbReference type="AlphaFoldDB" id="A0A1M4DYY8"/>
<evidence type="ECO:0000256" key="3">
    <source>
        <dbReference type="ARBA" id="ARBA00022553"/>
    </source>
</evidence>
<feature type="compositionally biased region" description="Basic and acidic residues" evidence="10">
    <location>
        <begin position="238"/>
        <end position="250"/>
    </location>
</feature>